<dbReference type="EMBL" id="JAKIXB020000010">
    <property type="protein sequence ID" value="KAL1604435.1"/>
    <property type="molecule type" value="Genomic_DNA"/>
</dbReference>
<feature type="compositionally biased region" description="Basic and acidic residues" evidence="1">
    <location>
        <begin position="201"/>
        <end position="229"/>
    </location>
</feature>
<keyword evidence="3" id="KW-1185">Reference proteome</keyword>
<feature type="region of interest" description="Disordered" evidence="1">
    <location>
        <begin position="197"/>
        <end position="430"/>
    </location>
</feature>
<feature type="region of interest" description="Disordered" evidence="1">
    <location>
        <begin position="1"/>
        <end position="39"/>
    </location>
</feature>
<reference evidence="2 3" key="1">
    <citation type="submission" date="2024-02" db="EMBL/GenBank/DDBJ databases">
        <title>De novo assembly and annotation of 12 fungi associated with fruit tree decline syndrome in Ontario, Canada.</title>
        <authorList>
            <person name="Sulman M."/>
            <person name="Ellouze W."/>
            <person name="Ilyukhin E."/>
        </authorList>
    </citation>
    <scope>NUCLEOTIDE SEQUENCE [LARGE SCALE GENOMIC DNA]</scope>
    <source>
        <strain evidence="2 3">M97-236</strain>
    </source>
</reference>
<feature type="compositionally biased region" description="Low complexity" evidence="1">
    <location>
        <begin position="11"/>
        <end position="31"/>
    </location>
</feature>
<organism evidence="2 3">
    <name type="scientific">Nothophoma quercina</name>
    <dbReference type="NCBI Taxonomy" id="749835"/>
    <lineage>
        <taxon>Eukaryota</taxon>
        <taxon>Fungi</taxon>
        <taxon>Dikarya</taxon>
        <taxon>Ascomycota</taxon>
        <taxon>Pezizomycotina</taxon>
        <taxon>Dothideomycetes</taxon>
        <taxon>Pleosporomycetidae</taxon>
        <taxon>Pleosporales</taxon>
        <taxon>Pleosporineae</taxon>
        <taxon>Didymellaceae</taxon>
        <taxon>Nothophoma</taxon>
    </lineage>
</organism>
<evidence type="ECO:0000313" key="2">
    <source>
        <dbReference type="EMBL" id="KAL1604435.1"/>
    </source>
</evidence>
<evidence type="ECO:0000256" key="1">
    <source>
        <dbReference type="SAM" id="MobiDB-lite"/>
    </source>
</evidence>
<protein>
    <submittedName>
        <fullName evidence="2">Uncharacterized protein</fullName>
    </submittedName>
</protein>
<gene>
    <name evidence="2" type="ORF">SLS59_003627</name>
</gene>
<feature type="compositionally biased region" description="Polar residues" evidence="1">
    <location>
        <begin position="327"/>
        <end position="344"/>
    </location>
</feature>
<feature type="compositionally biased region" description="Basic and acidic residues" evidence="1">
    <location>
        <begin position="1"/>
        <end position="10"/>
    </location>
</feature>
<accession>A0ABR3RJ16</accession>
<evidence type="ECO:0000313" key="3">
    <source>
        <dbReference type="Proteomes" id="UP001521222"/>
    </source>
</evidence>
<feature type="compositionally biased region" description="Low complexity" evidence="1">
    <location>
        <begin position="299"/>
        <end position="313"/>
    </location>
</feature>
<feature type="compositionally biased region" description="Basic and acidic residues" evidence="1">
    <location>
        <begin position="393"/>
        <end position="421"/>
    </location>
</feature>
<comment type="caution">
    <text evidence="2">The sequence shown here is derived from an EMBL/GenBank/DDBJ whole genome shotgun (WGS) entry which is preliminary data.</text>
</comment>
<name>A0ABR3RJ16_9PLEO</name>
<sequence>MVLQDIEKQAPDSFSDNPSPSDNDPYASPSSTSLASGERFDASNMPRPIPVIGPFIGFSERALRFKADTTLKFAEKKLGRTLHPEEAQALAFHIYKLEKSKSYYAAGGAAAGAYRWYATMSTYNYPFYKPKIESIDPNKFGPIKGPAANMARQTWRFGLYALVAGQMGNIIGQLIAQPIAAMETSKDPKLEQFAADIKAASTRDERANNERGRMIEERRKDFEARRRQEGTGGMTPPYGGRGQERKQAPPIAGGDDDMSPTAGNETWGSASSSSSWGDFASEEQPKPQAERQSTNVRARQQPTRPQPSSQSSPFDDDASPTGGLFHSETTNPSAQQPPSRSGESSWDRLRRGAGAPSNPGSSQQERIQRFASSRQGSGGAEGSTVGDDFTFVEGKDARDAERERAQREFDERLERERRGGDFNEGSGKKW</sequence>
<dbReference type="Proteomes" id="UP001521222">
    <property type="component" value="Unassembled WGS sequence"/>
</dbReference>
<feature type="compositionally biased region" description="Polar residues" evidence="1">
    <location>
        <begin position="358"/>
        <end position="375"/>
    </location>
</feature>
<proteinExistence type="predicted"/>